<dbReference type="Proteomes" id="UP000886653">
    <property type="component" value="Unassembled WGS sequence"/>
</dbReference>
<keyword evidence="1" id="KW-0732">Signal</keyword>
<feature type="chain" id="PRO_5040488685" evidence="1">
    <location>
        <begin position="25"/>
        <end position="236"/>
    </location>
</feature>
<accession>A0A9P6NVY1</accession>
<comment type="caution">
    <text evidence="2">The sequence shown here is derived from an EMBL/GenBank/DDBJ whole genome shotgun (WGS) entry which is preliminary data.</text>
</comment>
<gene>
    <name evidence="2" type="ORF">CROQUDRAFT_55895</name>
</gene>
<sequence>MRFSSFFALLACLALTKISIPATAMKFEGGSKAFEVSELSINEKQDYQGAEVVKIDMSKWIQVQMFSLLSTYADVLSKSVDKMNHFMGKAPTTQGGITFEYSIEIGKELDFILKFSYTTLNSLQQIGFNKMPDQLPEKIPEVADIAGILFKIGELLKGFWARASETDSPGYQKDCLPKLPKIAGCFVEIIKCCFKWIKALIPEVFKHFLPEFDDYNDIGLGLENIVKMLKSFYPNH</sequence>
<dbReference type="EMBL" id="MU167208">
    <property type="protein sequence ID" value="KAG0152622.1"/>
    <property type="molecule type" value="Genomic_DNA"/>
</dbReference>
<dbReference type="AlphaFoldDB" id="A0A9P6NVY1"/>
<feature type="signal peptide" evidence="1">
    <location>
        <begin position="1"/>
        <end position="24"/>
    </location>
</feature>
<organism evidence="2 3">
    <name type="scientific">Cronartium quercuum f. sp. fusiforme G11</name>
    <dbReference type="NCBI Taxonomy" id="708437"/>
    <lineage>
        <taxon>Eukaryota</taxon>
        <taxon>Fungi</taxon>
        <taxon>Dikarya</taxon>
        <taxon>Basidiomycota</taxon>
        <taxon>Pucciniomycotina</taxon>
        <taxon>Pucciniomycetes</taxon>
        <taxon>Pucciniales</taxon>
        <taxon>Coleosporiaceae</taxon>
        <taxon>Cronartium</taxon>
    </lineage>
</organism>
<proteinExistence type="predicted"/>
<name>A0A9P6NVY1_9BASI</name>
<keyword evidence="3" id="KW-1185">Reference proteome</keyword>
<evidence type="ECO:0000256" key="1">
    <source>
        <dbReference type="SAM" id="SignalP"/>
    </source>
</evidence>
<evidence type="ECO:0000313" key="2">
    <source>
        <dbReference type="EMBL" id="KAG0152622.1"/>
    </source>
</evidence>
<reference evidence="2" key="1">
    <citation type="submission" date="2013-11" db="EMBL/GenBank/DDBJ databases">
        <title>Genome sequence of the fusiform rust pathogen reveals effectors for host alternation and coevolution with pine.</title>
        <authorList>
            <consortium name="DOE Joint Genome Institute"/>
            <person name="Smith K."/>
            <person name="Pendleton A."/>
            <person name="Kubisiak T."/>
            <person name="Anderson C."/>
            <person name="Salamov A."/>
            <person name="Aerts A."/>
            <person name="Riley R."/>
            <person name="Clum A."/>
            <person name="Lindquist E."/>
            <person name="Ence D."/>
            <person name="Campbell M."/>
            <person name="Kronenberg Z."/>
            <person name="Feau N."/>
            <person name="Dhillon B."/>
            <person name="Hamelin R."/>
            <person name="Burleigh J."/>
            <person name="Smith J."/>
            <person name="Yandell M."/>
            <person name="Nelson C."/>
            <person name="Grigoriev I."/>
            <person name="Davis J."/>
        </authorList>
    </citation>
    <scope>NUCLEOTIDE SEQUENCE</scope>
    <source>
        <strain evidence="2">G11</strain>
    </source>
</reference>
<protein>
    <submittedName>
        <fullName evidence="2">Uncharacterized protein</fullName>
    </submittedName>
</protein>
<evidence type="ECO:0000313" key="3">
    <source>
        <dbReference type="Proteomes" id="UP000886653"/>
    </source>
</evidence>